<dbReference type="RefSeq" id="WP_014204621.1">
    <property type="nucleotide sequence ID" value="NZ_CABLCD010000012.1"/>
</dbReference>
<evidence type="ECO:0000313" key="6">
    <source>
        <dbReference type="EMBL" id="KQH87423.1"/>
    </source>
</evidence>
<evidence type="ECO:0000256" key="3">
    <source>
        <dbReference type="ARBA" id="ARBA00022795"/>
    </source>
</evidence>
<dbReference type="Proteomes" id="UP000051221">
    <property type="component" value="Unassembled WGS sequence"/>
</dbReference>
<dbReference type="InterPro" id="IPR008622">
    <property type="entry name" value="FliT"/>
</dbReference>
<proteinExistence type="predicted"/>
<evidence type="ECO:0000256" key="1">
    <source>
        <dbReference type="ARBA" id="ARBA00004514"/>
    </source>
</evidence>
<dbReference type="Pfam" id="PF05400">
    <property type="entry name" value="FliT"/>
    <property type="match status" value="1"/>
</dbReference>
<keyword evidence="7" id="KW-1185">Reference proteome</keyword>
<evidence type="ECO:0000256" key="4">
    <source>
        <dbReference type="ARBA" id="ARBA00023186"/>
    </source>
</evidence>
<organism evidence="6 7">
    <name type="scientific">Vibrio furnissii</name>
    <dbReference type="NCBI Taxonomy" id="29494"/>
    <lineage>
        <taxon>Bacteria</taxon>
        <taxon>Pseudomonadati</taxon>
        <taxon>Pseudomonadota</taxon>
        <taxon>Gammaproteobacteria</taxon>
        <taxon>Vibrionales</taxon>
        <taxon>Vibrionaceae</taxon>
        <taxon>Vibrio</taxon>
    </lineage>
</organism>
<dbReference type="AlphaFoldDB" id="A0A0Q2N6E8"/>
<evidence type="ECO:0000256" key="5">
    <source>
        <dbReference type="ARBA" id="ARBA00093797"/>
    </source>
</evidence>
<dbReference type="OrthoDB" id="5905433at2"/>
<reference evidence="6 7" key="1">
    <citation type="submission" date="2015-08" db="EMBL/GenBank/DDBJ databases">
        <title>Antibacterial properties of a collection of Vibrionaceae strains.</title>
        <authorList>
            <person name="Giubergia S."/>
        </authorList>
    </citation>
    <scope>NUCLEOTIDE SEQUENCE [LARGE SCALE GENOMIC DNA]</scope>
    <source>
        <strain evidence="6 7">S0821</strain>
    </source>
</reference>
<evidence type="ECO:0000313" key="7">
    <source>
        <dbReference type="Proteomes" id="UP000051221"/>
    </source>
</evidence>
<keyword evidence="6" id="KW-0969">Cilium</keyword>
<dbReference type="InParanoid" id="A0A0Q2N6E8"/>
<accession>A0A0Q2N6E8</accession>
<name>A0A0Q2N6E8_VIBFU</name>
<comment type="subcellular location">
    <subcellularLocation>
        <location evidence="1">Cytoplasm</location>
        <location evidence="1">Cytosol</location>
    </subcellularLocation>
</comment>
<sequence length="101" mass="11766">MMNTLQALCDLNHQMKEKLAVDDINSEEITALVDKREQLLQELLTYVSEHPGFARSNEWRDAVQDTQHLVELMQLKTAAIGKTLHKYRHGNKSVQQYKKFL</sequence>
<keyword evidence="4" id="KW-0143">Chaperone</keyword>
<keyword evidence="3" id="KW-1005">Bacterial flagellum biogenesis</keyword>
<dbReference type="EMBL" id="LKHS01000003">
    <property type="protein sequence ID" value="KQH87423.1"/>
    <property type="molecule type" value="Genomic_DNA"/>
</dbReference>
<protein>
    <recommendedName>
        <fullName evidence="5">Flagellar protein FliT</fullName>
    </recommendedName>
</protein>
<comment type="caution">
    <text evidence="6">The sequence shown here is derived from an EMBL/GenBank/DDBJ whole genome shotgun (WGS) entry which is preliminary data.</text>
</comment>
<gene>
    <name evidence="6" type="ORF">AMR76_04205</name>
</gene>
<evidence type="ECO:0000256" key="2">
    <source>
        <dbReference type="ARBA" id="ARBA00022490"/>
    </source>
</evidence>
<keyword evidence="6" id="KW-0966">Cell projection</keyword>
<dbReference type="GeneID" id="50536267"/>
<keyword evidence="2" id="KW-0963">Cytoplasm</keyword>
<dbReference type="OMA" id="FRYGQRS"/>
<keyword evidence="6" id="KW-0282">Flagellum</keyword>